<dbReference type="STRING" id="1058.SAMN05421783_10581"/>
<feature type="domain" description="Glycosyl transferase family 1" evidence="1">
    <location>
        <begin position="178"/>
        <end position="322"/>
    </location>
</feature>
<reference evidence="4" key="1">
    <citation type="submission" date="2016-10" db="EMBL/GenBank/DDBJ databases">
        <authorList>
            <person name="Varghese N."/>
            <person name="Submissions S."/>
        </authorList>
    </citation>
    <scope>NUCLEOTIDE SEQUENCE [LARGE SCALE GENOMIC DNA]</scope>
    <source>
        <strain evidence="4">DSM 217</strain>
    </source>
</reference>
<dbReference type="EMBL" id="FNNZ01000005">
    <property type="protein sequence ID" value="SDW54599.1"/>
    <property type="molecule type" value="Genomic_DNA"/>
</dbReference>
<dbReference type="Pfam" id="PF13439">
    <property type="entry name" value="Glyco_transf_4"/>
    <property type="match status" value="1"/>
</dbReference>
<dbReference type="InterPro" id="IPR001296">
    <property type="entry name" value="Glyco_trans_1"/>
</dbReference>
<dbReference type="InterPro" id="IPR028098">
    <property type="entry name" value="Glyco_trans_4-like_N"/>
</dbReference>
<dbReference type="GO" id="GO:0016757">
    <property type="term" value="F:glycosyltransferase activity"/>
    <property type="evidence" value="ECO:0007669"/>
    <property type="project" value="InterPro"/>
</dbReference>
<protein>
    <submittedName>
        <fullName evidence="3">Glycosyltransferase involved in cell wall bisynthesis</fullName>
    </submittedName>
</protein>
<dbReference type="SUPFAM" id="SSF53756">
    <property type="entry name" value="UDP-Glycosyltransferase/glycogen phosphorylase"/>
    <property type="match status" value="1"/>
</dbReference>
<evidence type="ECO:0000259" key="1">
    <source>
        <dbReference type="Pfam" id="PF00534"/>
    </source>
</evidence>
<accession>A0A1H2UGA8</accession>
<keyword evidence="3" id="KW-0808">Transferase</keyword>
<dbReference type="GO" id="GO:1901135">
    <property type="term" value="P:carbohydrate derivative metabolic process"/>
    <property type="evidence" value="ECO:0007669"/>
    <property type="project" value="UniProtKB-ARBA"/>
</dbReference>
<name>A0A1H2UGA8_THIRO</name>
<dbReference type="PANTHER" id="PTHR12526">
    <property type="entry name" value="GLYCOSYLTRANSFERASE"/>
    <property type="match status" value="1"/>
</dbReference>
<dbReference type="Pfam" id="PF00534">
    <property type="entry name" value="Glycos_transf_1"/>
    <property type="match status" value="1"/>
</dbReference>
<keyword evidence="4" id="KW-1185">Reference proteome</keyword>
<dbReference type="Proteomes" id="UP000198816">
    <property type="component" value="Unassembled WGS sequence"/>
</dbReference>
<feature type="domain" description="Glycosyltransferase subfamily 4-like N-terminal" evidence="2">
    <location>
        <begin position="16"/>
        <end position="157"/>
    </location>
</feature>
<dbReference type="OrthoDB" id="9775208at2"/>
<sequence>MTPRLLYVLHSGNLYGTERMALATLEGLGAEIDPLLCAPPGPVLAESRRRGVPGIAFTSPRDLARVLRRELSAHRAVSFAATAVTHSLLFVALNALYRRRGVHIHMVHGGTDERDSYGRKKVLNLTGVRFVAVSDYVRERLVANGVRADRITVIENFLGSDDVASRPRRPSFAMPGVRRVLIVSRVDPIKRVDLLLDALDRHAGPSSLEFRILGTGWDLDALRDRARATHSNVTFAGFSDDVPGELARSDLLLHLCPVEPFGLAILEAMAAGIPVLVPDSGGAGSLVEDGISGLRFRADDADDLARRLATFQTADAETLNRLVAGGDRQLATRFSAAARIADYRRLFNGVET</sequence>
<dbReference type="PANTHER" id="PTHR12526:SF630">
    <property type="entry name" value="GLYCOSYLTRANSFERASE"/>
    <property type="match status" value="1"/>
</dbReference>
<evidence type="ECO:0000259" key="2">
    <source>
        <dbReference type="Pfam" id="PF13439"/>
    </source>
</evidence>
<proteinExistence type="predicted"/>
<evidence type="ECO:0000313" key="3">
    <source>
        <dbReference type="EMBL" id="SDW54599.1"/>
    </source>
</evidence>
<dbReference type="CDD" id="cd03801">
    <property type="entry name" value="GT4_PimA-like"/>
    <property type="match status" value="1"/>
</dbReference>
<evidence type="ECO:0000313" key="4">
    <source>
        <dbReference type="Proteomes" id="UP000198816"/>
    </source>
</evidence>
<dbReference type="Gene3D" id="3.40.50.2000">
    <property type="entry name" value="Glycogen Phosphorylase B"/>
    <property type="match status" value="2"/>
</dbReference>
<organism evidence="3 4">
    <name type="scientific">Thiocapsa roseopersicina</name>
    <dbReference type="NCBI Taxonomy" id="1058"/>
    <lineage>
        <taxon>Bacteria</taxon>
        <taxon>Pseudomonadati</taxon>
        <taxon>Pseudomonadota</taxon>
        <taxon>Gammaproteobacteria</taxon>
        <taxon>Chromatiales</taxon>
        <taxon>Chromatiaceae</taxon>
        <taxon>Thiocapsa</taxon>
    </lineage>
</organism>
<gene>
    <name evidence="3" type="ORF">SAMN05421783_10581</name>
</gene>
<dbReference type="AlphaFoldDB" id="A0A1H2UGA8"/>